<comment type="subcellular location">
    <subcellularLocation>
        <location evidence="1">Membrane</location>
        <topology evidence="1">Lipid-anchor</topology>
    </subcellularLocation>
</comment>
<dbReference type="Gene3D" id="3.30.300.210">
    <property type="entry name" value="Nutrient germinant receptor protein C, domain 3"/>
    <property type="match status" value="1"/>
</dbReference>
<keyword evidence="7" id="KW-0449">Lipoprotein</keyword>
<evidence type="ECO:0000256" key="4">
    <source>
        <dbReference type="ARBA" id="ARBA00022729"/>
    </source>
</evidence>
<feature type="domain" description="Spore germination GerAC-like C-terminal" evidence="8">
    <location>
        <begin position="224"/>
        <end position="380"/>
    </location>
</feature>
<dbReference type="EMBL" id="AP017312">
    <property type="protein sequence ID" value="BAU29693.1"/>
    <property type="molecule type" value="Genomic_DNA"/>
</dbReference>
<evidence type="ECO:0000256" key="5">
    <source>
        <dbReference type="ARBA" id="ARBA00023136"/>
    </source>
</evidence>
<dbReference type="Proteomes" id="UP000217696">
    <property type="component" value="Chromosome"/>
</dbReference>
<evidence type="ECO:0000313" key="11">
    <source>
        <dbReference type="Proteomes" id="UP000217696"/>
    </source>
</evidence>
<dbReference type="KEGG" id="asoc:CB4_03930"/>
<evidence type="ECO:0000256" key="7">
    <source>
        <dbReference type="ARBA" id="ARBA00023288"/>
    </source>
</evidence>
<evidence type="ECO:0000256" key="6">
    <source>
        <dbReference type="ARBA" id="ARBA00023139"/>
    </source>
</evidence>
<organism evidence="10 11">
    <name type="scientific">Aneurinibacillus soli</name>
    <dbReference type="NCBI Taxonomy" id="1500254"/>
    <lineage>
        <taxon>Bacteria</taxon>
        <taxon>Bacillati</taxon>
        <taxon>Bacillota</taxon>
        <taxon>Bacilli</taxon>
        <taxon>Bacillales</taxon>
        <taxon>Paenibacillaceae</taxon>
        <taxon>Aneurinibacillus group</taxon>
        <taxon>Aneurinibacillus</taxon>
    </lineage>
</organism>
<dbReference type="NCBIfam" id="TIGR02887">
    <property type="entry name" value="spore_ger_x_C"/>
    <property type="match status" value="1"/>
</dbReference>
<dbReference type="PANTHER" id="PTHR35789">
    <property type="entry name" value="SPORE GERMINATION PROTEIN B3"/>
    <property type="match status" value="1"/>
</dbReference>
<reference evidence="10 11" key="1">
    <citation type="submission" date="2015-12" db="EMBL/GenBank/DDBJ databases">
        <title>Genome sequence of Aneurinibacillus soli.</title>
        <authorList>
            <person name="Lee J.S."/>
            <person name="Lee K.C."/>
            <person name="Kim K.K."/>
            <person name="Lee B.W."/>
        </authorList>
    </citation>
    <scope>NUCLEOTIDE SEQUENCE [LARGE SCALE GENOMIC DNA]</scope>
    <source>
        <strain evidence="10 11">CB4</strain>
    </source>
</reference>
<dbReference type="AlphaFoldDB" id="A0A0U5BG82"/>
<dbReference type="GO" id="GO:0009847">
    <property type="term" value="P:spore germination"/>
    <property type="evidence" value="ECO:0007669"/>
    <property type="project" value="InterPro"/>
</dbReference>
<dbReference type="InterPro" id="IPR057336">
    <property type="entry name" value="GerAC_N"/>
</dbReference>
<sequence>MMLKQIMVTLLIPLLLLLPGCWDGNEPERMVYLHGMGVDYKNGHYIVYLQIINVGKLAKSESGGGGEPAQVEIGHASGESIDQAIFNLYKSTQRRVFWGHLSFVVMTEAALKQGINPVIDLMDRYRETRYRIWMFGTKGSGKHTSSLRDILLSLPMIEFSTALNKVSEPYNNYNQSSFIRPINMRELIMQLDEPGHDAIIPTVSMTKNTWESNDKPRSAIKVDGVTIITPKQFKGFLHGNETAGMRWMTKKSKRNELIIKKNGKSIAGLVIEKTNVHIHPRISGKTVQFDIKIKTKATINEFDQNNDIDFLQKQASQIIEKEVQHTYQKALELHADVYQLSETLYKREIKTWKQIEKNGAIPLSNDSITVHAEVFITDSGKQLPLQTIE</sequence>
<comment type="similarity">
    <text evidence="2">Belongs to the GerABKC lipoprotein family.</text>
</comment>
<evidence type="ECO:0000256" key="2">
    <source>
        <dbReference type="ARBA" id="ARBA00007886"/>
    </source>
</evidence>
<evidence type="ECO:0000259" key="9">
    <source>
        <dbReference type="Pfam" id="PF25198"/>
    </source>
</evidence>
<keyword evidence="5" id="KW-0472">Membrane</keyword>
<keyword evidence="11" id="KW-1185">Reference proteome</keyword>
<accession>A0A0U5BG82</accession>
<dbReference type="InterPro" id="IPR038501">
    <property type="entry name" value="Spore_GerAC_C_sf"/>
</dbReference>
<keyword evidence="6" id="KW-0564">Palmitate</keyword>
<evidence type="ECO:0000256" key="3">
    <source>
        <dbReference type="ARBA" id="ARBA00022544"/>
    </source>
</evidence>
<feature type="domain" description="Spore germination protein N-terminal" evidence="9">
    <location>
        <begin position="23"/>
        <end position="204"/>
    </location>
</feature>
<keyword evidence="4" id="KW-0732">Signal</keyword>
<dbReference type="PANTHER" id="PTHR35789:SF1">
    <property type="entry name" value="SPORE GERMINATION PROTEIN B3"/>
    <property type="match status" value="1"/>
</dbReference>
<protein>
    <submittedName>
        <fullName evidence="10">Spore germination protein B3</fullName>
    </submittedName>
</protein>
<proteinExistence type="inferred from homology"/>
<dbReference type="InterPro" id="IPR046953">
    <property type="entry name" value="Spore_GerAC-like_C"/>
</dbReference>
<name>A0A0U5BG82_9BACL</name>
<evidence type="ECO:0000313" key="10">
    <source>
        <dbReference type="EMBL" id="BAU29693.1"/>
    </source>
</evidence>
<dbReference type="GO" id="GO:0016020">
    <property type="term" value="C:membrane"/>
    <property type="evidence" value="ECO:0007669"/>
    <property type="project" value="UniProtKB-SubCell"/>
</dbReference>
<gene>
    <name evidence="10" type="primary">gerBC_6</name>
    <name evidence="10" type="ORF">CB4_03930</name>
</gene>
<dbReference type="RefSeq" id="WP_096467349.1">
    <property type="nucleotide sequence ID" value="NZ_AP017312.1"/>
</dbReference>
<dbReference type="Pfam" id="PF05504">
    <property type="entry name" value="Spore_GerAC"/>
    <property type="match status" value="1"/>
</dbReference>
<keyword evidence="3" id="KW-0309">Germination</keyword>
<evidence type="ECO:0000256" key="1">
    <source>
        <dbReference type="ARBA" id="ARBA00004635"/>
    </source>
</evidence>
<evidence type="ECO:0000259" key="8">
    <source>
        <dbReference type="Pfam" id="PF05504"/>
    </source>
</evidence>
<dbReference type="Pfam" id="PF25198">
    <property type="entry name" value="Spore_GerAC_N"/>
    <property type="match status" value="1"/>
</dbReference>
<dbReference type="InterPro" id="IPR008844">
    <property type="entry name" value="Spore_GerAC-like"/>
</dbReference>
<dbReference type="OrthoDB" id="2380468at2"/>